<comment type="caution">
    <text evidence="1">The sequence shown here is derived from an EMBL/GenBank/DDBJ whole genome shotgun (WGS) entry which is preliminary data.</text>
</comment>
<reference evidence="1" key="1">
    <citation type="submission" date="2022-07" db="EMBL/GenBank/DDBJ databases">
        <title>Phylogenomic reconstructions and comparative analyses of Kickxellomycotina fungi.</title>
        <authorList>
            <person name="Reynolds N.K."/>
            <person name="Stajich J.E."/>
            <person name="Barry K."/>
            <person name="Grigoriev I.V."/>
            <person name="Crous P."/>
            <person name="Smith M.E."/>
        </authorList>
    </citation>
    <scope>NUCLEOTIDE SEQUENCE</scope>
    <source>
        <strain evidence="1">BCRC 34780</strain>
    </source>
</reference>
<evidence type="ECO:0000313" key="1">
    <source>
        <dbReference type="EMBL" id="KAJ2798262.1"/>
    </source>
</evidence>
<proteinExistence type="predicted"/>
<name>A0ACC1L0L5_9FUNG</name>
<keyword evidence="2" id="KW-1185">Reference proteome</keyword>
<gene>
    <name evidence="1" type="primary">GCS1</name>
    <name evidence="1" type="ORF">H4R21_004002</name>
</gene>
<dbReference type="Proteomes" id="UP001140087">
    <property type="component" value="Unassembled WGS sequence"/>
</dbReference>
<dbReference type="EMBL" id="JANBUN010001409">
    <property type="protein sequence ID" value="KAJ2798262.1"/>
    <property type="molecule type" value="Genomic_DNA"/>
</dbReference>
<protein>
    <submittedName>
        <fullName evidence="1">Zn finger-containing GTPase- Activating Protein for ARF</fullName>
    </submittedName>
</protein>
<organism evidence="1 2">
    <name type="scientific">Coemansia helicoidea</name>
    <dbReference type="NCBI Taxonomy" id="1286919"/>
    <lineage>
        <taxon>Eukaryota</taxon>
        <taxon>Fungi</taxon>
        <taxon>Fungi incertae sedis</taxon>
        <taxon>Zoopagomycota</taxon>
        <taxon>Kickxellomycotina</taxon>
        <taxon>Kickxellomycetes</taxon>
        <taxon>Kickxellales</taxon>
        <taxon>Kickxellaceae</taxon>
        <taxon>Coemansia</taxon>
    </lineage>
</organism>
<evidence type="ECO:0000313" key="2">
    <source>
        <dbReference type="Proteomes" id="UP001140087"/>
    </source>
</evidence>
<accession>A0ACC1L0L5</accession>
<sequence>MATGAEIKRALLQLQRKDENKICMDCKMPNPQWASVTLGTFFCLNCSGQHRGLGVHLSFVRSITMDRWTAEQLKRMEHGGNKAALEFFRGQPGYADGMPIKDKYSSRFAELWRQKLTADCEGRPWIAPPPTEPVSPAARSSASSPAPSGRTPQLMAFGGSSATSGRQTPEPGGASQKQRTEEYFARIGAQNALRRDDLPPSQGGRYNGFGSSSHSGGEAAAPPLSPQSLASDPAATLSRGWSLLAAGAQTALGTLGTIAGTINDSYVRPAAERIQDPNFRSDVSSYVSTISNKMEEQATRGFTSLSAYMRSGHQGAGGYSQVPPADNYDQEPSDSPADGFFDRELSSSSLTPPASAAGPAPAAGAGITRRALAGNGTAASRAAPRAGAKTASGWDDEWENF</sequence>